<evidence type="ECO:0000256" key="1">
    <source>
        <dbReference type="SAM" id="Phobius"/>
    </source>
</evidence>
<keyword evidence="1" id="KW-1133">Transmembrane helix</keyword>
<sequence>MTVDTVMLIALAASICVSLTIVVGGGAVKTGDTSASRVESAVALFAWNEASTDPGTARRPGAGY</sequence>
<keyword evidence="3" id="KW-1185">Reference proteome</keyword>
<feature type="transmembrane region" description="Helical" evidence="1">
    <location>
        <begin position="6"/>
        <end position="28"/>
    </location>
</feature>
<dbReference type="RefSeq" id="WP_140193936.1">
    <property type="nucleotide sequence ID" value="NZ_CP065915.1"/>
</dbReference>
<proteinExistence type="predicted"/>
<protein>
    <submittedName>
        <fullName evidence="2">Uncharacterized protein</fullName>
    </submittedName>
</protein>
<name>A0A5C5GH10_9RHOB</name>
<gene>
    <name evidence="2" type="ORF">FHY64_08240</name>
</gene>
<organism evidence="2 3">
    <name type="scientific">Pelagovum pacificum</name>
    <dbReference type="NCBI Taxonomy" id="2588711"/>
    <lineage>
        <taxon>Bacteria</taxon>
        <taxon>Pseudomonadati</taxon>
        <taxon>Pseudomonadota</taxon>
        <taxon>Alphaproteobacteria</taxon>
        <taxon>Rhodobacterales</taxon>
        <taxon>Paracoccaceae</taxon>
        <taxon>Pelagovum</taxon>
    </lineage>
</organism>
<reference evidence="2 3" key="1">
    <citation type="submission" date="2019-06" db="EMBL/GenBank/DDBJ databases">
        <title>Genome of new Rhodobacteraceae sp. SM1903.</title>
        <authorList>
            <person name="Ren X."/>
        </authorList>
    </citation>
    <scope>NUCLEOTIDE SEQUENCE [LARGE SCALE GENOMIC DNA]</scope>
    <source>
        <strain evidence="2 3">SM1903</strain>
    </source>
</reference>
<evidence type="ECO:0000313" key="3">
    <source>
        <dbReference type="Proteomes" id="UP000314011"/>
    </source>
</evidence>
<keyword evidence="1" id="KW-0472">Membrane</keyword>
<accession>A0A5C5GH10</accession>
<dbReference type="Proteomes" id="UP000314011">
    <property type="component" value="Unassembled WGS sequence"/>
</dbReference>
<dbReference type="EMBL" id="VFFF01000001">
    <property type="protein sequence ID" value="TNY33249.1"/>
    <property type="molecule type" value="Genomic_DNA"/>
</dbReference>
<comment type="caution">
    <text evidence="2">The sequence shown here is derived from an EMBL/GenBank/DDBJ whole genome shotgun (WGS) entry which is preliminary data.</text>
</comment>
<dbReference type="AlphaFoldDB" id="A0A5C5GH10"/>
<keyword evidence="1" id="KW-0812">Transmembrane</keyword>
<evidence type="ECO:0000313" key="2">
    <source>
        <dbReference type="EMBL" id="TNY33249.1"/>
    </source>
</evidence>